<feature type="coiled-coil region" evidence="1">
    <location>
        <begin position="688"/>
        <end position="715"/>
    </location>
</feature>
<accession>A0A8H3AL41</accession>
<dbReference type="Proteomes" id="UP000663853">
    <property type="component" value="Unassembled WGS sequence"/>
</dbReference>
<dbReference type="AlphaFoldDB" id="A0A8H3AL41"/>
<feature type="region of interest" description="Disordered" evidence="2">
    <location>
        <begin position="403"/>
        <end position="478"/>
    </location>
</feature>
<feature type="region of interest" description="Disordered" evidence="2">
    <location>
        <begin position="201"/>
        <end position="220"/>
    </location>
</feature>
<evidence type="ECO:0000256" key="2">
    <source>
        <dbReference type="SAM" id="MobiDB-lite"/>
    </source>
</evidence>
<comment type="caution">
    <text evidence="3">The sequence shown here is derived from an EMBL/GenBank/DDBJ whole genome shotgun (WGS) entry which is preliminary data.</text>
</comment>
<evidence type="ECO:0000256" key="1">
    <source>
        <dbReference type="SAM" id="Coils"/>
    </source>
</evidence>
<evidence type="ECO:0000313" key="4">
    <source>
        <dbReference type="Proteomes" id="UP000663853"/>
    </source>
</evidence>
<feature type="region of interest" description="Disordered" evidence="2">
    <location>
        <begin position="717"/>
        <end position="757"/>
    </location>
</feature>
<protein>
    <submittedName>
        <fullName evidence="3">Uncharacterized protein</fullName>
    </submittedName>
</protein>
<sequence>MSAAKDRLSTPLKIQPLSSQGIQTAHMHALCNSFLEDYETRSGEQSTKTQLEVLCEALREEVAGDYEQRGVAFRTHSVANSIGKNPEVRPQQHCQIPRINYILQRPMAQAVYDQHPLEEYLKDEAGEQAISLCVPGGDYPVADDSEDTSDIHIPSTLELVEPLIGLVRHLYQTIMLLSRQTAHREFAERFTHAIILSPLLGQTPSNSSTPPPALPKHQSENESVAPIHAWPIAAAILVAAVFVASGIIPASIIAVGASVAHLTNIAPEHHARRFLAVACGKLRSTGWLSEWEDDPTPVMLTALDKCVQAASVWDSVVSEAMALLETEERNMFYASSPQSPRPSTSALRIAITSELNTATSTTDTLRSLFGPLTFPAALAPLTAMYGPPASPPPVRVRHHARYASIGSGPRGPSPSPPPPMIGSKRSTWGPGITNTPSTSGKFSASGSYSHLGIGRRRTSASLRRSRFPTPNPLEDVTTIESDIGGEESERLAPLPQFNSDSEAAGPKTPPRRLLPLGSPLAFKSPERDIQVASPQLMPPTFGSAALSTLRKSSQIQTASLTALRHALNAARASRRHTAAHLLALRFTDGDSEYWEDVRSVLGLLSAGLEDSASRLSGAVENMSDVKQRITSFGSERSVTAAITPVSTGFGFAPSLRPREKFDICVKELGSAVSRANELVGSISESSLLEDEETKLEAVRRELGSALRQLERARAVIKSQRVKSPLQPAQQTQEEDSDVPALDASPSSPTSEDLTPFRRHSLNSEKSIEESQIESAHVRPDDASDYLLLGTSASSLPPPGIEQVFEADTEDVPTRLRPKSTLTRAERIAARRAAQPAPKPVDGNWEVVKELKAVISEVGGRRRKVDLGIDVRRVNADVGVVVEGEEES</sequence>
<organism evidence="3 4">
    <name type="scientific">Rhizoctonia solani</name>
    <dbReference type="NCBI Taxonomy" id="456999"/>
    <lineage>
        <taxon>Eukaryota</taxon>
        <taxon>Fungi</taxon>
        <taxon>Dikarya</taxon>
        <taxon>Basidiomycota</taxon>
        <taxon>Agaricomycotina</taxon>
        <taxon>Agaricomycetes</taxon>
        <taxon>Cantharellales</taxon>
        <taxon>Ceratobasidiaceae</taxon>
        <taxon>Rhizoctonia</taxon>
    </lineage>
</organism>
<dbReference type="EMBL" id="CAJMXA010000347">
    <property type="protein sequence ID" value="CAE6427200.1"/>
    <property type="molecule type" value="Genomic_DNA"/>
</dbReference>
<proteinExistence type="predicted"/>
<evidence type="ECO:0000313" key="3">
    <source>
        <dbReference type="EMBL" id="CAE6427200.1"/>
    </source>
</evidence>
<feature type="compositionally biased region" description="Basic residues" evidence="2">
    <location>
        <begin position="453"/>
        <end position="466"/>
    </location>
</feature>
<reference evidence="3" key="1">
    <citation type="submission" date="2021-01" db="EMBL/GenBank/DDBJ databases">
        <authorList>
            <person name="Kaushik A."/>
        </authorList>
    </citation>
    <scope>NUCLEOTIDE SEQUENCE</scope>
    <source>
        <strain evidence="3">AG6-10EEA</strain>
    </source>
</reference>
<keyword evidence="1" id="KW-0175">Coiled coil</keyword>
<name>A0A8H3AL41_9AGAM</name>
<feature type="compositionally biased region" description="Pro residues" evidence="2">
    <location>
        <begin position="411"/>
        <end position="420"/>
    </location>
</feature>
<feature type="compositionally biased region" description="Polar residues" evidence="2">
    <location>
        <begin position="432"/>
        <end position="448"/>
    </location>
</feature>
<gene>
    <name evidence="3" type="ORF">RDB_LOCUS19407</name>
</gene>